<keyword evidence="2" id="KW-0472">Membrane</keyword>
<proteinExistence type="predicted"/>
<organism evidence="3 4">
    <name type="scientific">Pyrodictium abyssi</name>
    <dbReference type="NCBI Taxonomy" id="54256"/>
    <lineage>
        <taxon>Archaea</taxon>
        <taxon>Thermoproteota</taxon>
        <taxon>Thermoprotei</taxon>
        <taxon>Desulfurococcales</taxon>
        <taxon>Pyrodictiaceae</taxon>
        <taxon>Pyrodictium</taxon>
    </lineage>
</organism>
<evidence type="ECO:0000256" key="2">
    <source>
        <dbReference type="SAM" id="Phobius"/>
    </source>
</evidence>
<feature type="transmembrane region" description="Helical" evidence="2">
    <location>
        <begin position="12"/>
        <end position="31"/>
    </location>
</feature>
<reference evidence="3 4" key="1">
    <citation type="submission" date="2023-09" db="EMBL/GenBank/DDBJ databases">
        <title>Pyrofollis japonicus gen. nov. sp. nov., a novel member of the family Pyrodictiaceae isolated from the Iheya North hydrothermal field.</title>
        <authorList>
            <person name="Miyazaki U."/>
            <person name="Sanari M."/>
            <person name="Tame A."/>
            <person name="Kitajima M."/>
            <person name="Okamoto A."/>
            <person name="Sawayama S."/>
            <person name="Miyazaki J."/>
            <person name="Takai K."/>
            <person name="Nakagawa S."/>
        </authorList>
    </citation>
    <scope>NUCLEOTIDE SEQUENCE [LARGE SCALE GENOMIC DNA]</scope>
    <source>
        <strain evidence="3 4">AV2</strain>
    </source>
</reference>
<evidence type="ECO:0000313" key="3">
    <source>
        <dbReference type="EMBL" id="BES80787.1"/>
    </source>
</evidence>
<keyword evidence="2" id="KW-1133">Transmembrane helix</keyword>
<feature type="region of interest" description="Disordered" evidence="1">
    <location>
        <begin position="251"/>
        <end position="283"/>
    </location>
</feature>
<evidence type="ECO:0000313" key="4">
    <source>
        <dbReference type="Proteomes" id="UP001341135"/>
    </source>
</evidence>
<accession>A0ABM8IXG5</accession>
<keyword evidence="4" id="KW-1185">Reference proteome</keyword>
<keyword evidence="2" id="KW-0812">Transmembrane</keyword>
<gene>
    <name evidence="3" type="ORF">PABY_03540</name>
</gene>
<dbReference type="Proteomes" id="UP001341135">
    <property type="component" value="Chromosome"/>
</dbReference>
<sequence length="283" mass="31178">MGAYRVPSRLKVQLAALVMVTILLAATYTYIASHVAEKSYAYNADTLLVFQNPNTNETIRAEAKSAITITILERSEQTYSIKLRVEIRHERVKVEPSKYAEAFGFSNKTLEASINTNTCSLVESGVEIQPTIDQFYCNISAIDEAMAESKGFAIHREGDLAVIGYSNTTGPLKIEVKAAYSLATGLLRYYRAHIYSDSPSKALGIKEIREDITLHSEPGGPTWLARLILVALVASASATILQVYRYLRHRPGGGDKKHEDAEGGIEEEDSSKERETGEEKAGE</sequence>
<name>A0ABM8IXG5_9CREN</name>
<protein>
    <submittedName>
        <fullName evidence="3">Uncharacterized protein</fullName>
    </submittedName>
</protein>
<feature type="compositionally biased region" description="Basic and acidic residues" evidence="1">
    <location>
        <begin position="271"/>
        <end position="283"/>
    </location>
</feature>
<dbReference type="EMBL" id="AP028907">
    <property type="protein sequence ID" value="BES80787.1"/>
    <property type="molecule type" value="Genomic_DNA"/>
</dbReference>
<feature type="compositionally biased region" description="Basic and acidic residues" evidence="1">
    <location>
        <begin position="252"/>
        <end position="261"/>
    </location>
</feature>
<evidence type="ECO:0000256" key="1">
    <source>
        <dbReference type="SAM" id="MobiDB-lite"/>
    </source>
</evidence>